<keyword evidence="2 5" id="KW-0808">Transferase</keyword>
<proteinExistence type="inferred from homology"/>
<feature type="binding site" evidence="5">
    <location>
        <position position="237"/>
    </location>
    <ligand>
        <name>Mg(2+)</name>
        <dbReference type="ChEBI" id="CHEBI:18420"/>
        <label>2</label>
    </ligand>
</feature>
<evidence type="ECO:0000256" key="2">
    <source>
        <dbReference type="ARBA" id="ARBA00022679"/>
    </source>
</evidence>
<dbReference type="InterPro" id="IPR017459">
    <property type="entry name" value="Glycosyl_Trfase_fam3_N_dom"/>
</dbReference>
<dbReference type="NCBIfam" id="TIGR01245">
    <property type="entry name" value="trpD"/>
    <property type="match status" value="1"/>
</dbReference>
<evidence type="ECO:0000256" key="6">
    <source>
        <dbReference type="SAM" id="MobiDB-lite"/>
    </source>
</evidence>
<comment type="pathway">
    <text evidence="5">Amino-acid biosynthesis; L-tryptophan biosynthesis; L-tryptophan from chorismate: step 2/5.</text>
</comment>
<protein>
    <recommendedName>
        <fullName evidence="5">Anthranilate phosphoribosyltransferase</fullName>
        <ecNumber evidence="5">2.4.2.18</ecNumber>
    </recommendedName>
</protein>
<dbReference type="SUPFAM" id="SSF47648">
    <property type="entry name" value="Nucleoside phosphorylase/phosphoribosyltransferase N-terminal domain"/>
    <property type="match status" value="1"/>
</dbReference>
<dbReference type="RefSeq" id="WP_282517201.1">
    <property type="nucleotide sequence ID" value="NZ_JASCIR010000065.1"/>
</dbReference>
<feature type="binding site" evidence="5">
    <location>
        <begin position="102"/>
        <end position="105"/>
    </location>
    <ligand>
        <name>5-phospho-alpha-D-ribose 1-diphosphate</name>
        <dbReference type="ChEBI" id="CHEBI:58017"/>
    </ligand>
</feature>
<dbReference type="InterPro" id="IPR005940">
    <property type="entry name" value="Anthranilate_Pribosyl_Tfrase"/>
</dbReference>
<dbReference type="GO" id="GO:0004048">
    <property type="term" value="F:anthranilate phosphoribosyltransferase activity"/>
    <property type="evidence" value="ECO:0007669"/>
    <property type="project" value="UniProtKB-EC"/>
</dbReference>
<dbReference type="Pfam" id="PF02885">
    <property type="entry name" value="Glycos_trans_3N"/>
    <property type="match status" value="1"/>
</dbReference>
<evidence type="ECO:0000259" key="7">
    <source>
        <dbReference type="Pfam" id="PF00591"/>
    </source>
</evidence>
<dbReference type="PANTHER" id="PTHR43285">
    <property type="entry name" value="ANTHRANILATE PHOSPHORIBOSYLTRANSFERASE"/>
    <property type="match status" value="1"/>
</dbReference>
<feature type="binding site" evidence="5">
    <location>
        <position position="123"/>
    </location>
    <ligand>
        <name>anthranilate</name>
        <dbReference type="ChEBI" id="CHEBI:16567"/>
        <label>1</label>
    </ligand>
</feature>
<comment type="function">
    <text evidence="5">Catalyzes the transfer of the phosphoribosyl group of 5-phosphorylribose-1-pyrophosphate (PRPP) to anthranilate to yield N-(5'-phosphoribosyl)-anthranilate (PRA).</text>
</comment>
<feature type="binding site" evidence="5">
    <location>
        <position position="237"/>
    </location>
    <ligand>
        <name>Mg(2+)</name>
        <dbReference type="ChEBI" id="CHEBI:18420"/>
        <label>1</label>
    </ligand>
</feature>
<comment type="caution">
    <text evidence="5">Lacks conserved residue(s) required for the propagation of feature annotation.</text>
</comment>
<keyword evidence="5" id="KW-0028">Amino-acid biosynthesis</keyword>
<reference evidence="9 10" key="1">
    <citation type="submission" date="2023-05" db="EMBL/GenBank/DDBJ databases">
        <title>Draft genome sequence of Streptomyces sp. B-S-A8 isolated from a cave soil in Thailand.</title>
        <authorList>
            <person name="Chamroensaksri N."/>
            <person name="Muangham S."/>
        </authorList>
    </citation>
    <scope>NUCLEOTIDE SEQUENCE [LARGE SCALE GENOMIC DNA]</scope>
    <source>
        <strain evidence="9 10">B-S-A8</strain>
    </source>
</reference>
<sequence>MTGQATASDTTRKRWADILSALTDRRDLTGVDTEWAMGEVMRGAADDARLGGLLVGLRSKGESVAELDGLVRAMDAHAVRVRADGPLIDIVGTGGDMARTVNISTVSAIVAAAAGARIVKHGNRSASSACGSADLLEELDVVIDLPPVTVPQVLAEVGIAFCFAPVFHPAMRHASAVRRQLGVPTAFNVLGPLTNPAAPEAAAIGVADARMAPIVAGVLARRNRSALVFRGDDGLDELTVTTTSQVWAVHDGTVRHETFDPKGLDIPQASQDSLRGGSPAHNAEITRRVLAGTRGPVRDAILLSAAAGLAAAAPDTAPLTERLRAAMTRAARAVDSGDAAELLDRWVRVTAKLAESAASSAG</sequence>
<keyword evidence="5" id="KW-0460">Magnesium</keyword>
<dbReference type="HAMAP" id="MF_00211">
    <property type="entry name" value="TrpD"/>
    <property type="match status" value="1"/>
</dbReference>
<keyword evidence="3 5" id="KW-0822">Tryptophan biosynthesis</keyword>
<evidence type="ECO:0000256" key="5">
    <source>
        <dbReference type="HAMAP-Rule" id="MF_00211"/>
    </source>
</evidence>
<evidence type="ECO:0000256" key="3">
    <source>
        <dbReference type="ARBA" id="ARBA00022822"/>
    </source>
</evidence>
<feature type="binding site" evidence="5">
    <location>
        <position position="92"/>
    </location>
    <ligand>
        <name>anthranilate</name>
        <dbReference type="ChEBI" id="CHEBI:16567"/>
        <label>1</label>
    </ligand>
</feature>
<dbReference type="Gene3D" id="1.20.970.10">
    <property type="entry name" value="Transferase, Pyrimidine Nucleoside Phosphorylase, Chain C"/>
    <property type="match status" value="1"/>
</dbReference>
<dbReference type="SUPFAM" id="SSF52418">
    <property type="entry name" value="Nucleoside phosphorylase/phosphoribosyltransferase catalytic domain"/>
    <property type="match status" value="1"/>
</dbReference>
<feature type="binding site" evidence="5">
    <location>
        <position position="236"/>
    </location>
    <ligand>
        <name>Mg(2+)</name>
        <dbReference type="ChEBI" id="CHEBI:18420"/>
        <label>2</label>
    </ligand>
</feature>
<keyword evidence="1 5" id="KW-0328">Glycosyltransferase</keyword>
<name>A0ABT6S212_9ACTN</name>
<accession>A0ABT6S212</accession>
<feature type="binding site" evidence="5">
    <location>
        <begin position="120"/>
        <end position="128"/>
    </location>
    <ligand>
        <name>5-phospho-alpha-D-ribose 1-diphosphate</name>
        <dbReference type="ChEBI" id="CHEBI:58017"/>
    </ligand>
</feature>
<evidence type="ECO:0000313" key="9">
    <source>
        <dbReference type="EMBL" id="MDI3390715.1"/>
    </source>
</evidence>
<evidence type="ECO:0000313" key="10">
    <source>
        <dbReference type="Proteomes" id="UP001224661"/>
    </source>
</evidence>
<dbReference type="InterPro" id="IPR036320">
    <property type="entry name" value="Glycosyl_Trfase_fam3_N_dom_sf"/>
</dbReference>
<feature type="binding site" evidence="5">
    <location>
        <begin position="95"/>
        <end position="96"/>
    </location>
    <ligand>
        <name>5-phospho-alpha-D-ribose 1-diphosphate</name>
        <dbReference type="ChEBI" id="CHEBI:58017"/>
    </ligand>
</feature>
<feature type="binding site" evidence="5">
    <location>
        <position position="92"/>
    </location>
    <ligand>
        <name>5-phospho-alpha-D-ribose 1-diphosphate</name>
        <dbReference type="ChEBI" id="CHEBI:58017"/>
    </ligand>
</feature>
<dbReference type="InterPro" id="IPR035902">
    <property type="entry name" value="Nuc_phospho_transferase"/>
</dbReference>
<gene>
    <name evidence="5 9" type="primary">trpD</name>
    <name evidence="9" type="ORF">QIS99_31640</name>
</gene>
<comment type="cofactor">
    <cofactor evidence="5">
        <name>Mg(2+)</name>
        <dbReference type="ChEBI" id="CHEBI:18420"/>
    </cofactor>
    <text evidence="5">Binds 2 magnesium ions per monomer.</text>
</comment>
<dbReference type="Pfam" id="PF00591">
    <property type="entry name" value="Glycos_transf_3"/>
    <property type="match status" value="1"/>
</dbReference>
<keyword evidence="10" id="KW-1185">Reference proteome</keyword>
<comment type="catalytic activity">
    <reaction evidence="5">
        <text>N-(5-phospho-beta-D-ribosyl)anthranilate + diphosphate = 5-phospho-alpha-D-ribose 1-diphosphate + anthranilate</text>
        <dbReference type="Rhea" id="RHEA:11768"/>
        <dbReference type="ChEBI" id="CHEBI:16567"/>
        <dbReference type="ChEBI" id="CHEBI:18277"/>
        <dbReference type="ChEBI" id="CHEBI:33019"/>
        <dbReference type="ChEBI" id="CHEBI:58017"/>
        <dbReference type="EC" id="2.4.2.18"/>
    </reaction>
</comment>
<comment type="subunit">
    <text evidence="5">Homodimer.</text>
</comment>
<keyword evidence="5" id="KW-0479">Metal-binding</keyword>
<dbReference type="EC" id="2.4.2.18" evidence="5"/>
<evidence type="ECO:0000259" key="8">
    <source>
        <dbReference type="Pfam" id="PF02885"/>
    </source>
</evidence>
<dbReference type="PANTHER" id="PTHR43285:SF2">
    <property type="entry name" value="ANTHRANILATE PHOSPHORIBOSYLTRANSFERASE"/>
    <property type="match status" value="1"/>
</dbReference>
<organism evidence="9 10">
    <name type="scientific">Streptomyces solicavernae</name>
    <dbReference type="NCBI Taxonomy" id="3043614"/>
    <lineage>
        <taxon>Bacteria</taxon>
        <taxon>Bacillati</taxon>
        <taxon>Actinomycetota</taxon>
        <taxon>Actinomycetes</taxon>
        <taxon>Kitasatosporales</taxon>
        <taxon>Streptomycetaceae</taxon>
        <taxon>Streptomyces</taxon>
    </lineage>
</organism>
<feature type="domain" description="Glycosyl transferase family 3" evidence="7">
    <location>
        <begin position="85"/>
        <end position="339"/>
    </location>
</feature>
<feature type="region of interest" description="Disordered" evidence="6">
    <location>
        <begin position="259"/>
        <end position="281"/>
    </location>
</feature>
<comment type="similarity">
    <text evidence="5">Belongs to the anthranilate phosphoribosyltransferase family.</text>
</comment>
<evidence type="ECO:0000256" key="1">
    <source>
        <dbReference type="ARBA" id="ARBA00022676"/>
    </source>
</evidence>
<feature type="binding site" evidence="5">
    <location>
        <position position="132"/>
    </location>
    <ligand>
        <name>5-phospho-alpha-D-ribose 1-diphosphate</name>
        <dbReference type="ChEBI" id="CHEBI:58017"/>
    </ligand>
</feature>
<keyword evidence="4 5" id="KW-0057">Aromatic amino acid biosynthesis</keyword>
<dbReference type="EMBL" id="JASCIR010000065">
    <property type="protein sequence ID" value="MDI3390715.1"/>
    <property type="molecule type" value="Genomic_DNA"/>
</dbReference>
<feature type="binding site" evidence="5">
    <location>
        <position position="100"/>
    </location>
    <ligand>
        <name>5-phospho-alpha-D-ribose 1-diphosphate</name>
        <dbReference type="ChEBI" id="CHEBI:58017"/>
    </ligand>
</feature>
<feature type="domain" description="Glycosyl transferase family 3 N-terminal" evidence="8">
    <location>
        <begin position="17"/>
        <end position="78"/>
    </location>
</feature>
<comment type="caution">
    <text evidence="9">The sequence shown here is derived from an EMBL/GenBank/DDBJ whole genome shotgun (WGS) entry which is preliminary data.</text>
</comment>
<evidence type="ECO:0000256" key="4">
    <source>
        <dbReference type="ARBA" id="ARBA00023141"/>
    </source>
</evidence>
<dbReference type="Gene3D" id="3.40.1030.10">
    <property type="entry name" value="Nucleoside phosphorylase/phosphoribosyltransferase catalytic domain"/>
    <property type="match status" value="1"/>
</dbReference>
<dbReference type="Proteomes" id="UP001224661">
    <property type="component" value="Unassembled WGS sequence"/>
</dbReference>
<feature type="binding site" evidence="5">
    <location>
        <position position="178"/>
    </location>
    <ligand>
        <name>anthranilate</name>
        <dbReference type="ChEBI" id="CHEBI:16567"/>
        <label>2</label>
    </ligand>
</feature>
<feature type="binding site" evidence="5">
    <location>
        <position position="104"/>
    </location>
    <ligand>
        <name>Mg(2+)</name>
        <dbReference type="ChEBI" id="CHEBI:18420"/>
        <label>1</label>
    </ligand>
</feature>
<dbReference type="InterPro" id="IPR000312">
    <property type="entry name" value="Glycosyl_Trfase_fam3"/>
</dbReference>